<dbReference type="SMART" id="SM00507">
    <property type="entry name" value="HNHc"/>
    <property type="match status" value="1"/>
</dbReference>
<protein>
    <recommendedName>
        <fullName evidence="4">Putative HNH nuclease YajD</fullName>
    </recommendedName>
</protein>
<evidence type="ECO:0000313" key="7">
    <source>
        <dbReference type="Proteomes" id="UP001431784"/>
    </source>
</evidence>
<keyword evidence="2" id="KW-0378">Hydrolase</keyword>
<organism evidence="6 7">
    <name type="scientific">Roseinatronobacter alkalisoli</name>
    <dbReference type="NCBI Taxonomy" id="3028235"/>
    <lineage>
        <taxon>Bacteria</taxon>
        <taxon>Pseudomonadati</taxon>
        <taxon>Pseudomonadota</taxon>
        <taxon>Alphaproteobacteria</taxon>
        <taxon>Rhodobacterales</taxon>
        <taxon>Paracoccaceae</taxon>
        <taxon>Roseinatronobacter</taxon>
    </lineage>
</organism>
<dbReference type="InterPro" id="IPR002711">
    <property type="entry name" value="HNH"/>
</dbReference>
<name>A0ABT5T517_9RHOB</name>
<reference evidence="6" key="1">
    <citation type="submission" date="2023-02" db="EMBL/GenBank/DDBJ databases">
        <title>Description of Roseinatronobacter alkalisoli sp. nov., an alkaliphilic bacerium isolated from soda soil.</title>
        <authorList>
            <person name="Wei W."/>
        </authorList>
    </citation>
    <scope>NUCLEOTIDE SEQUENCE</scope>
    <source>
        <strain evidence="6">HJB301</strain>
    </source>
</reference>
<dbReference type="Pfam" id="PF01844">
    <property type="entry name" value="HNH"/>
    <property type="match status" value="1"/>
</dbReference>
<dbReference type="InterPro" id="IPR003615">
    <property type="entry name" value="HNH_nuc"/>
</dbReference>
<feature type="domain" description="HNH nuclease" evidence="5">
    <location>
        <begin position="22"/>
        <end position="74"/>
    </location>
</feature>
<evidence type="ECO:0000313" key="6">
    <source>
        <dbReference type="EMBL" id="MDD7970210.1"/>
    </source>
</evidence>
<gene>
    <name evidence="6" type="ORF">PUT78_03775</name>
</gene>
<proteinExistence type="inferred from homology"/>
<dbReference type="GO" id="GO:0004519">
    <property type="term" value="F:endonuclease activity"/>
    <property type="evidence" value="ECO:0007669"/>
    <property type="project" value="UniProtKB-KW"/>
</dbReference>
<dbReference type="CDD" id="cd00085">
    <property type="entry name" value="HNHc"/>
    <property type="match status" value="1"/>
</dbReference>
<evidence type="ECO:0000256" key="1">
    <source>
        <dbReference type="ARBA" id="ARBA00022722"/>
    </source>
</evidence>
<evidence type="ECO:0000256" key="4">
    <source>
        <dbReference type="ARBA" id="ARBA00040194"/>
    </source>
</evidence>
<sequence length="110" mass="12528">MDLKPEFERHSKRVTSTKRWQVLRMAVIERDGFRCKKCGARGRLEVDHKKPVRTHPELAFDPQNLQALCPSCHASKTRVEIGHPPPIATPTRNAWQKAVCALENTTKTST</sequence>
<dbReference type="Proteomes" id="UP001431784">
    <property type="component" value="Unassembled WGS sequence"/>
</dbReference>
<accession>A0ABT5T517</accession>
<dbReference type="Gene3D" id="1.10.30.50">
    <property type="match status" value="1"/>
</dbReference>
<comment type="caution">
    <text evidence="6">The sequence shown here is derived from an EMBL/GenBank/DDBJ whole genome shotgun (WGS) entry which is preliminary data.</text>
</comment>
<evidence type="ECO:0000256" key="2">
    <source>
        <dbReference type="ARBA" id="ARBA00022801"/>
    </source>
</evidence>
<dbReference type="RefSeq" id="WP_274350791.1">
    <property type="nucleotide sequence ID" value="NZ_JAQZSM010000002.1"/>
</dbReference>
<comment type="similarity">
    <text evidence="3">Belongs to the HNH nuclease family.</text>
</comment>
<dbReference type="EMBL" id="JAQZSM010000002">
    <property type="protein sequence ID" value="MDD7970210.1"/>
    <property type="molecule type" value="Genomic_DNA"/>
</dbReference>
<dbReference type="PANTHER" id="PTHR41286">
    <property type="entry name" value="HNH NUCLEASE YAJD-RELATED"/>
    <property type="match status" value="1"/>
</dbReference>
<evidence type="ECO:0000259" key="5">
    <source>
        <dbReference type="SMART" id="SM00507"/>
    </source>
</evidence>
<keyword evidence="1" id="KW-0540">Nuclease</keyword>
<keyword evidence="7" id="KW-1185">Reference proteome</keyword>
<dbReference type="PANTHER" id="PTHR41286:SF1">
    <property type="entry name" value="HNH NUCLEASE YAJD-RELATED"/>
    <property type="match status" value="1"/>
</dbReference>
<keyword evidence="6" id="KW-0255">Endonuclease</keyword>
<evidence type="ECO:0000256" key="3">
    <source>
        <dbReference type="ARBA" id="ARBA00038412"/>
    </source>
</evidence>